<dbReference type="AlphaFoldDB" id="A0A6G8FMF2"/>
<dbReference type="PANTHER" id="PTHR34385:SF1">
    <property type="entry name" value="PEPTIDOGLYCAN L-ALANYL-D-GLUTAMATE ENDOPEPTIDASE CWLK"/>
    <property type="match status" value="1"/>
</dbReference>
<dbReference type="Gene3D" id="3.30.1380.10">
    <property type="match status" value="1"/>
</dbReference>
<dbReference type="InterPro" id="IPR003709">
    <property type="entry name" value="VanY-like_core_dom"/>
</dbReference>
<dbReference type="CDD" id="cd14852">
    <property type="entry name" value="LD-carboxypeptidase"/>
    <property type="match status" value="1"/>
</dbReference>
<dbReference type="GO" id="GO:0008233">
    <property type="term" value="F:peptidase activity"/>
    <property type="evidence" value="ECO:0007669"/>
    <property type="project" value="InterPro"/>
</dbReference>
<name>A0A6G8FMF2_9MICO</name>
<evidence type="ECO:0000313" key="4">
    <source>
        <dbReference type="Proteomes" id="UP000501387"/>
    </source>
</evidence>
<dbReference type="KEGG" id="lins:G7067_12935"/>
<sequence length="242" mass="25522">MAGVSGCAPEPVKAPPVTQAPDPGPTLTPTPSPTPPPEPSFDKAAHSLDDPMSIWVVSNKLRPLNPIEFEPNDLVMPEGVGNQNGQPLREPAARAVEAMLAAAAEAGVPAGIISAYRGYELQQSLYTSYIARDGQAAADSYSARPGHSEHQTGLVVDLDDGSGCALSECFGATGAGVWLAEHAAEFGFIVRYPPGKEGVTGFIPEPWHFRYVGPELAIEMRDTGVVTLEEFFGLPPAPDYAQ</sequence>
<reference evidence="3 4" key="1">
    <citation type="submission" date="2020-03" db="EMBL/GenBank/DDBJ databases">
        <title>Leucobacter sp. nov., isolated from beetles.</title>
        <authorList>
            <person name="Hyun D.-W."/>
            <person name="Bae J.-W."/>
        </authorList>
    </citation>
    <scope>NUCLEOTIDE SEQUENCE [LARGE SCALE GENOMIC DNA]</scope>
    <source>
        <strain evidence="3 4">HDW9B</strain>
    </source>
</reference>
<dbReference type="InterPro" id="IPR009045">
    <property type="entry name" value="Zn_M74/Hedgehog-like"/>
</dbReference>
<organism evidence="3 4">
    <name type="scientific">Leucobacter insecticola</name>
    <dbReference type="NCBI Taxonomy" id="2714934"/>
    <lineage>
        <taxon>Bacteria</taxon>
        <taxon>Bacillati</taxon>
        <taxon>Actinomycetota</taxon>
        <taxon>Actinomycetes</taxon>
        <taxon>Micrococcales</taxon>
        <taxon>Microbacteriaceae</taxon>
        <taxon>Leucobacter</taxon>
    </lineage>
</organism>
<dbReference type="EMBL" id="CP049934">
    <property type="protein sequence ID" value="QIM17473.1"/>
    <property type="molecule type" value="Genomic_DNA"/>
</dbReference>
<dbReference type="InterPro" id="IPR058193">
    <property type="entry name" value="VanY/YodJ_core_dom"/>
</dbReference>
<feature type="region of interest" description="Disordered" evidence="1">
    <location>
        <begin position="1"/>
        <end position="46"/>
    </location>
</feature>
<dbReference type="Pfam" id="PF02557">
    <property type="entry name" value="VanY"/>
    <property type="match status" value="1"/>
</dbReference>
<evidence type="ECO:0000256" key="1">
    <source>
        <dbReference type="SAM" id="MobiDB-lite"/>
    </source>
</evidence>
<proteinExistence type="predicted"/>
<gene>
    <name evidence="3" type="ORF">G7067_12935</name>
</gene>
<keyword evidence="4" id="KW-1185">Reference proteome</keyword>
<dbReference type="PANTHER" id="PTHR34385">
    <property type="entry name" value="D-ALANYL-D-ALANINE CARBOXYPEPTIDASE"/>
    <property type="match status" value="1"/>
</dbReference>
<accession>A0A6G8FMF2</accession>
<dbReference type="SUPFAM" id="SSF55166">
    <property type="entry name" value="Hedgehog/DD-peptidase"/>
    <property type="match status" value="1"/>
</dbReference>
<dbReference type="Proteomes" id="UP000501387">
    <property type="component" value="Chromosome"/>
</dbReference>
<evidence type="ECO:0000313" key="3">
    <source>
        <dbReference type="EMBL" id="QIM17473.1"/>
    </source>
</evidence>
<dbReference type="InterPro" id="IPR052179">
    <property type="entry name" value="DD-CPase-like"/>
</dbReference>
<evidence type="ECO:0000259" key="2">
    <source>
        <dbReference type="Pfam" id="PF02557"/>
    </source>
</evidence>
<feature type="compositionally biased region" description="Pro residues" evidence="1">
    <location>
        <begin position="22"/>
        <end position="39"/>
    </location>
</feature>
<feature type="domain" description="D-alanyl-D-alanine carboxypeptidase-like core" evidence="2">
    <location>
        <begin position="88"/>
        <end position="213"/>
    </location>
</feature>
<protein>
    <submittedName>
        <fullName evidence="3">M15 family metallopeptidase</fullName>
    </submittedName>
</protein>
<dbReference type="GO" id="GO:0006508">
    <property type="term" value="P:proteolysis"/>
    <property type="evidence" value="ECO:0007669"/>
    <property type="project" value="InterPro"/>
</dbReference>